<feature type="site" description="Important for catalytic activity; stabilizes the transition state when the phosphoryl donor is PPi" evidence="8">
    <location>
        <position position="141"/>
    </location>
</feature>
<dbReference type="HAMAP" id="MF_01978">
    <property type="entry name" value="Phosphofructokinase_II_B2"/>
    <property type="match status" value="1"/>
</dbReference>
<dbReference type="InterPro" id="IPR011404">
    <property type="entry name" value="PPi-PFK"/>
</dbReference>
<dbReference type="AlphaFoldDB" id="A0A1L6T9D9"/>
<comment type="pathway">
    <text evidence="8">Carbohydrate degradation; glycolysis; D-glyceraldehyde 3-phosphate and glycerone phosphate from D-glucose: step 3/4.</text>
</comment>
<keyword evidence="5 8" id="KW-0418">Kinase</keyword>
<dbReference type="GO" id="GO:0047334">
    <property type="term" value="F:diphosphate-fructose-6-phosphate 1-phosphotransferase activity"/>
    <property type="evidence" value="ECO:0007669"/>
    <property type="project" value="UniProtKB-EC"/>
</dbReference>
<feature type="active site" description="Proton acceptor" evidence="8">
    <location>
        <position position="144"/>
    </location>
</feature>
<comment type="activity regulation">
    <text evidence="8">Non-allosteric.</text>
</comment>
<dbReference type="GO" id="GO:0005737">
    <property type="term" value="C:cytoplasm"/>
    <property type="evidence" value="ECO:0007669"/>
    <property type="project" value="UniProtKB-SubCell"/>
</dbReference>
<sequence length="419" mass="45764">MNNSKNLFYAQSGGATAVINTTACGVIETARQKEEINNVFVGHDGIIGALAEELIDTSLESAETIRQLYHTPGSAFGSCRYKLPPIGQNDEVYQRLFSVFEAHDIHYFLYNGGGDSQDTTNKVSIMSKKLGYPLKCIGLPKTIDNDLMHTDNCPGFGSAAKYIATSIKEAALDVAGMARTSTKVFLMEIMGRNAGWLAAAAGLAAEQDGDAPHIILFPEIAFNEKRFLQRVKEVVQTHGACTIAISEGLRDEHGDLLIKSSSIDAFGHVQLGGIASKVAALIKHNLGYKYHWALPDYLQRAGRHLGSKADVEQAYAIGQAAVEAVIAEKDNIMLAIERTSNSPYQWQVGEVCLNDIANHEKLMPKEFISEDGYHITDACRDYMSPLIAGECIPPFKNGLPVYARLKKQTIPPKLSPFEI</sequence>
<evidence type="ECO:0000256" key="1">
    <source>
        <dbReference type="ARBA" id="ARBA00001946"/>
    </source>
</evidence>
<dbReference type="GO" id="GO:0006002">
    <property type="term" value="P:fructose 6-phosphate metabolic process"/>
    <property type="evidence" value="ECO:0007669"/>
    <property type="project" value="InterPro"/>
</dbReference>
<evidence type="ECO:0000256" key="7">
    <source>
        <dbReference type="ARBA" id="ARBA00048072"/>
    </source>
</evidence>
<proteinExistence type="inferred from homology"/>
<comment type="subunit">
    <text evidence="8">Homodimer.</text>
</comment>
<evidence type="ECO:0000256" key="2">
    <source>
        <dbReference type="ARBA" id="ARBA00003138"/>
    </source>
</evidence>
<dbReference type="PIRSF" id="PIRSF036483">
    <property type="entry name" value="PFK_XF0274"/>
    <property type="match status" value="1"/>
</dbReference>
<comment type="similarity">
    <text evidence="8">Belongs to the phosphofructokinase type A (PFKA) family. PPi-dependent PFK group II subfamily. Clade 'B2' sub-subfamily.</text>
</comment>
<feature type="binding site" evidence="8">
    <location>
        <begin position="142"/>
        <end position="144"/>
    </location>
    <ligand>
        <name>substrate</name>
    </ligand>
</feature>
<evidence type="ECO:0000256" key="8">
    <source>
        <dbReference type="HAMAP-Rule" id="MF_01978"/>
    </source>
</evidence>
<keyword evidence="8" id="KW-0324">Glycolysis</keyword>
<evidence type="ECO:0000256" key="6">
    <source>
        <dbReference type="ARBA" id="ARBA00022842"/>
    </source>
</evidence>
<dbReference type="EC" id="2.7.1.90" evidence="8"/>
<dbReference type="GO" id="GO:0046872">
    <property type="term" value="F:metal ion binding"/>
    <property type="evidence" value="ECO:0007669"/>
    <property type="project" value="UniProtKB-KW"/>
</dbReference>
<feature type="binding site" evidence="8">
    <location>
        <begin position="190"/>
        <end position="192"/>
    </location>
    <ligand>
        <name>substrate</name>
    </ligand>
</feature>
<dbReference type="EMBL" id="CP012508">
    <property type="protein sequence ID" value="ALB21764.1"/>
    <property type="molecule type" value="Genomic_DNA"/>
</dbReference>
<evidence type="ECO:0000313" key="11">
    <source>
        <dbReference type="Proteomes" id="UP000029558"/>
    </source>
</evidence>
<protein>
    <recommendedName>
        <fullName evidence="8">Pyrophosphate--fructose 6-phosphate 1-phosphotransferase</fullName>
        <ecNumber evidence="8">2.7.1.90</ecNumber>
    </recommendedName>
    <alternativeName>
        <fullName evidence="8">6-phosphofructokinase, pyrophosphate dependent</fullName>
    </alternativeName>
    <alternativeName>
        <fullName evidence="8">PPi-dependent phosphofructokinase</fullName>
        <shortName evidence="8">PPi-PFK</shortName>
    </alternativeName>
    <alternativeName>
        <fullName evidence="8">Pyrophosphate-dependent 6-phosphofructose-1-kinase</fullName>
    </alternativeName>
</protein>
<keyword evidence="8" id="KW-0963">Cytoplasm</keyword>
<comment type="catalytic activity">
    <reaction evidence="7 8">
        <text>beta-D-fructose 6-phosphate + diphosphate = beta-D-fructose 1,6-bisphosphate + phosphate + H(+)</text>
        <dbReference type="Rhea" id="RHEA:13613"/>
        <dbReference type="ChEBI" id="CHEBI:15378"/>
        <dbReference type="ChEBI" id="CHEBI:32966"/>
        <dbReference type="ChEBI" id="CHEBI:33019"/>
        <dbReference type="ChEBI" id="CHEBI:43474"/>
        <dbReference type="ChEBI" id="CHEBI:57634"/>
        <dbReference type="EC" id="2.7.1.90"/>
    </reaction>
</comment>
<feature type="binding site" evidence="8">
    <location>
        <position position="247"/>
    </location>
    <ligand>
        <name>substrate</name>
    </ligand>
</feature>
<organism evidence="10 11">
    <name type="scientific">Piscirickettsia salmonis</name>
    <dbReference type="NCBI Taxonomy" id="1238"/>
    <lineage>
        <taxon>Bacteria</taxon>
        <taxon>Pseudomonadati</taxon>
        <taxon>Pseudomonadota</taxon>
        <taxon>Gammaproteobacteria</taxon>
        <taxon>Thiotrichales</taxon>
        <taxon>Piscirickettsiaceae</taxon>
        <taxon>Piscirickettsia</taxon>
    </lineage>
</organism>
<evidence type="ECO:0000313" key="10">
    <source>
        <dbReference type="EMBL" id="ALB21764.1"/>
    </source>
</evidence>
<dbReference type="RefSeq" id="WP_017376566.1">
    <property type="nucleotide sequence ID" value="NZ_CP012508.1"/>
</dbReference>
<feature type="domain" description="Phosphofructokinase" evidence="9">
    <location>
        <begin position="9"/>
        <end position="324"/>
    </location>
</feature>
<dbReference type="PANTHER" id="PTHR45770">
    <property type="entry name" value="ATP-DEPENDENT 6-PHOSPHOFRUCTOKINASE 1"/>
    <property type="match status" value="1"/>
</dbReference>
<dbReference type="InterPro" id="IPR022953">
    <property type="entry name" value="ATP_PFK"/>
</dbReference>
<keyword evidence="3 8" id="KW-0808">Transferase</keyword>
<comment type="cofactor">
    <cofactor evidence="1 8">
        <name>Mg(2+)</name>
        <dbReference type="ChEBI" id="CHEBI:18420"/>
    </cofactor>
</comment>
<gene>
    <name evidence="8" type="primary">pfp</name>
    <name evidence="10" type="ORF">KU39_580</name>
</gene>
<name>A0A1L6T9D9_PISSA</name>
<dbReference type="InterPro" id="IPR000023">
    <property type="entry name" value="Phosphofructokinase_dom"/>
</dbReference>
<dbReference type="SUPFAM" id="SSF53784">
    <property type="entry name" value="Phosphofructokinase"/>
    <property type="match status" value="1"/>
</dbReference>
<feature type="site" description="Important for catalytic activity and substrate specificity; stabilizes the transition state when the phosphoryl donor is PPi; prevents ATP from binding by mimicking the alpha-phosphate group of ATP" evidence="8">
    <location>
        <position position="115"/>
    </location>
</feature>
<feature type="binding site" evidence="8">
    <location>
        <position position="14"/>
    </location>
    <ligand>
        <name>diphosphate</name>
        <dbReference type="ChEBI" id="CHEBI:33019"/>
    </ligand>
</feature>
<dbReference type="InterPro" id="IPR050929">
    <property type="entry name" value="PFKA"/>
</dbReference>
<dbReference type="Pfam" id="PF00365">
    <property type="entry name" value="PFK"/>
    <property type="match status" value="1"/>
</dbReference>
<evidence type="ECO:0000256" key="5">
    <source>
        <dbReference type="ARBA" id="ARBA00022777"/>
    </source>
</evidence>
<comment type="function">
    <text evidence="2 8">Catalyzes the phosphorylation of D-fructose 6-phosphate, the first committing step of glycolysis. Uses inorganic phosphate (PPi) as phosphoryl donor instead of ATP like common ATP-dependent phosphofructokinases (ATP-PFKs), which renders the reaction reversible, and can thus function both in glycolysis and gluconeogenesis. Consistently, PPi-PFK can replace the enzymes of both the forward (ATP-PFK) and reverse (fructose-bisphosphatase (FBPase)) reactions.</text>
</comment>
<feature type="binding site" evidence="8">
    <location>
        <begin position="297"/>
        <end position="300"/>
    </location>
    <ligand>
        <name>substrate</name>
    </ligand>
</feature>
<keyword evidence="4 8" id="KW-0479">Metal-binding</keyword>
<keyword evidence="6 8" id="KW-0460">Magnesium</keyword>
<dbReference type="OrthoDB" id="9802503at2"/>
<evidence type="ECO:0000256" key="3">
    <source>
        <dbReference type="ARBA" id="ARBA00022679"/>
    </source>
</evidence>
<dbReference type="PRINTS" id="PR00476">
    <property type="entry name" value="PHFRCTKINASE"/>
</dbReference>
<dbReference type="Gene3D" id="3.40.50.460">
    <property type="entry name" value="Phosphofructokinase domain"/>
    <property type="match status" value="1"/>
</dbReference>
<evidence type="ECO:0000259" key="9">
    <source>
        <dbReference type="Pfam" id="PF00365"/>
    </source>
</evidence>
<reference evidence="10 11" key="1">
    <citation type="journal article" date="2014" name="Genome Announc.">
        <title>Comparative Genome Analysis of Two Isolates of the Fish Pathogen Piscirickettsia salmonis from Different Hosts Reveals Major Differences in Virulence-Associated Secretion Systems.</title>
        <authorList>
            <person name="Bohle H."/>
            <person name="Henriquez P."/>
            <person name="Grothusen H."/>
            <person name="Navas E."/>
            <person name="Sandoval A."/>
            <person name="Bustamante F."/>
            <person name="Bustos P."/>
            <person name="Mancilla M."/>
        </authorList>
    </citation>
    <scope>NUCLEOTIDE SEQUENCE [LARGE SCALE GENOMIC DNA]</scope>
    <source>
        <strain evidence="11">B1-32597</strain>
    </source>
</reference>
<dbReference type="NCBIfam" id="NF010675">
    <property type="entry name" value="PRK14072.1"/>
    <property type="match status" value="1"/>
</dbReference>
<dbReference type="Proteomes" id="UP000029558">
    <property type="component" value="Chromosome"/>
</dbReference>
<comment type="subcellular location">
    <subcellularLocation>
        <location evidence="8">Cytoplasm</location>
    </subcellularLocation>
</comment>
<dbReference type="Gene3D" id="3.40.50.450">
    <property type="match status" value="1"/>
</dbReference>
<accession>A0A1L6T9D9</accession>
<comment type="caution">
    <text evidence="8">Lacks conserved residue(s) required for the propagation of feature annotation.</text>
</comment>
<dbReference type="InterPro" id="IPR035966">
    <property type="entry name" value="PKF_sf"/>
</dbReference>
<evidence type="ECO:0000256" key="4">
    <source>
        <dbReference type="ARBA" id="ARBA00022723"/>
    </source>
</evidence>
<dbReference type="GO" id="GO:0003872">
    <property type="term" value="F:6-phosphofructokinase activity"/>
    <property type="evidence" value="ECO:0007669"/>
    <property type="project" value="UniProtKB-UniRule"/>
</dbReference>